<accession>A0A0R2U8W3</accession>
<dbReference type="STRING" id="1655612.ABS10_07735"/>
<dbReference type="InterPro" id="IPR029052">
    <property type="entry name" value="Metallo-depent_PP-like"/>
</dbReference>
<evidence type="ECO:0000313" key="4">
    <source>
        <dbReference type="Proteomes" id="UP000051027"/>
    </source>
</evidence>
<dbReference type="InterPro" id="IPR018946">
    <property type="entry name" value="PhoD-like_MPP"/>
</dbReference>
<feature type="chain" id="PRO_5006425235" evidence="1">
    <location>
        <begin position="25"/>
        <end position="326"/>
    </location>
</feature>
<proteinExistence type="predicted"/>
<feature type="signal peptide" evidence="1">
    <location>
        <begin position="1"/>
        <end position="24"/>
    </location>
</feature>
<evidence type="ECO:0000313" key="3">
    <source>
        <dbReference type="EMBL" id="KRO95668.1"/>
    </source>
</evidence>
<dbReference type="EMBL" id="LICS01000021">
    <property type="protein sequence ID" value="KRO95668.1"/>
    <property type="molecule type" value="Genomic_DNA"/>
</dbReference>
<dbReference type="Proteomes" id="UP000051027">
    <property type="component" value="Unassembled WGS sequence"/>
</dbReference>
<sequence>MNKNLCLHITLFLLFALTPHDVQAYKFGLGSCLHQDQEQAIWKAIKLKEVDSFIFLGDNVYGDTQSGNLQRMKEAYAKQKLNLPKWLLEKEILSIWDDHDYGLNDGGSSYKNKVEAQELFVDFWEIPSEDPRRKREGIYFERKKTIEGMKVHVVGLDTRYFRSNLEKGEKKAYIENLDSAATVLGDEQWSWLEQTLKNSSANVIVLLSSIQILATNHPYEKWANFPLERLKLLEMIERYSRDRTIIAISGDRHRSGIYQYKNFIELTASGLNKAGSNNTETDPLLLNKTYPEFNFGLLDIEPIKKQLTLSIHNIEGVELESRVIPF</sequence>
<dbReference type="PANTHER" id="PTHR33987:SF1">
    <property type="entry name" value="CALCINEURIN-LIKE METALLO-PHOSPHOESTERASE SUPERFAMILY PROTEIN"/>
    <property type="match status" value="1"/>
</dbReference>
<organism evidence="3 4">
    <name type="scientific">SAR86 cluster bacterium BACL1 MAG-120820-bin45</name>
    <dbReference type="NCBI Taxonomy" id="1655612"/>
    <lineage>
        <taxon>Bacteria</taxon>
        <taxon>Pseudomonadati</taxon>
        <taxon>Pseudomonadota</taxon>
        <taxon>Gammaproteobacteria</taxon>
        <taxon>SAR86 cluster</taxon>
    </lineage>
</organism>
<protein>
    <submittedName>
        <fullName evidence="3">Phosphatase</fullName>
    </submittedName>
</protein>
<evidence type="ECO:0000259" key="2">
    <source>
        <dbReference type="Pfam" id="PF09423"/>
    </source>
</evidence>
<dbReference type="Gene3D" id="3.60.21.70">
    <property type="entry name" value="PhoD-like phosphatase"/>
    <property type="match status" value="1"/>
</dbReference>
<name>A0A0R2U8W3_9GAMM</name>
<dbReference type="PANTHER" id="PTHR33987">
    <property type="entry name" value="CALCINEURIN-LIKE METALLO-PHOSPHOESTERASE SUPERFAMILY PROTEIN"/>
    <property type="match status" value="1"/>
</dbReference>
<dbReference type="AlphaFoldDB" id="A0A0R2U8W3"/>
<keyword evidence="1" id="KW-0732">Signal</keyword>
<evidence type="ECO:0000256" key="1">
    <source>
        <dbReference type="SAM" id="SignalP"/>
    </source>
</evidence>
<dbReference type="InterPro" id="IPR038607">
    <property type="entry name" value="PhoD-like_sf"/>
</dbReference>
<feature type="domain" description="PhoD-like phosphatase metallophosphatase" evidence="2">
    <location>
        <begin position="110"/>
        <end position="267"/>
    </location>
</feature>
<dbReference type="CDD" id="cd07389">
    <property type="entry name" value="MPP_PhoD"/>
    <property type="match status" value="1"/>
</dbReference>
<gene>
    <name evidence="3" type="ORF">ABS10_07735</name>
</gene>
<dbReference type="SUPFAM" id="SSF56300">
    <property type="entry name" value="Metallo-dependent phosphatases"/>
    <property type="match status" value="1"/>
</dbReference>
<reference evidence="3 4" key="1">
    <citation type="submission" date="2015-10" db="EMBL/GenBank/DDBJ databases">
        <title>Metagenome-Assembled Genomes uncover a global brackish microbiome.</title>
        <authorList>
            <person name="Hugerth L.W."/>
            <person name="Larsson J."/>
            <person name="Alneberg J."/>
            <person name="Lindh M.V."/>
            <person name="Legrand C."/>
            <person name="Pinhassi J."/>
            <person name="Andersson A.F."/>
        </authorList>
    </citation>
    <scope>NUCLEOTIDE SEQUENCE [LARGE SCALE GENOMIC DNA]</scope>
    <source>
        <strain evidence="3">BACL1 MAG-120820-bin45</strain>
    </source>
</reference>
<dbReference type="Pfam" id="PF09423">
    <property type="entry name" value="PhoD"/>
    <property type="match status" value="1"/>
</dbReference>
<comment type="caution">
    <text evidence="3">The sequence shown here is derived from an EMBL/GenBank/DDBJ whole genome shotgun (WGS) entry which is preliminary data.</text>
</comment>